<evidence type="ECO:0000256" key="1">
    <source>
        <dbReference type="SAM" id="Phobius"/>
    </source>
</evidence>
<name>A0ABU2B7C5_9CORY</name>
<keyword evidence="1" id="KW-0472">Membrane</keyword>
<dbReference type="RefSeq" id="WP_343898932.1">
    <property type="nucleotide sequence ID" value="NZ_BAAAJS010000014.1"/>
</dbReference>
<dbReference type="Proteomes" id="UP001183619">
    <property type="component" value="Unassembled WGS sequence"/>
</dbReference>
<accession>A0ABU2B7C5</accession>
<gene>
    <name evidence="2" type="ORF">J2S37_000477</name>
</gene>
<reference evidence="2 3" key="1">
    <citation type="submission" date="2023-07" db="EMBL/GenBank/DDBJ databases">
        <title>Sequencing the genomes of 1000 actinobacteria strains.</title>
        <authorList>
            <person name="Klenk H.-P."/>
        </authorList>
    </citation>
    <scope>NUCLEOTIDE SEQUENCE [LARGE SCALE GENOMIC DNA]</scope>
    <source>
        <strain evidence="2 3">DSM 44508</strain>
    </source>
</reference>
<feature type="transmembrane region" description="Helical" evidence="1">
    <location>
        <begin position="29"/>
        <end position="57"/>
    </location>
</feature>
<sequence length="60" mass="6272">MCATEVLGSAFALVPVSLVEEVAVTIVNVVNVVAVLDSLVAATLTMDMVVILMNIAVHFQ</sequence>
<keyword evidence="1" id="KW-1133">Transmembrane helix</keyword>
<protein>
    <submittedName>
        <fullName evidence="2">Uncharacterized protein</fullName>
    </submittedName>
</protein>
<evidence type="ECO:0000313" key="3">
    <source>
        <dbReference type="Proteomes" id="UP001183619"/>
    </source>
</evidence>
<comment type="caution">
    <text evidence="2">The sequence shown here is derived from an EMBL/GenBank/DDBJ whole genome shotgun (WGS) entry which is preliminary data.</text>
</comment>
<keyword evidence="3" id="KW-1185">Reference proteome</keyword>
<dbReference type="EMBL" id="JAVDYF010000001">
    <property type="protein sequence ID" value="MDR7353939.1"/>
    <property type="molecule type" value="Genomic_DNA"/>
</dbReference>
<proteinExistence type="predicted"/>
<keyword evidence="1" id="KW-0812">Transmembrane</keyword>
<organism evidence="2 3">
    <name type="scientific">Corynebacterium felinum</name>
    <dbReference type="NCBI Taxonomy" id="131318"/>
    <lineage>
        <taxon>Bacteria</taxon>
        <taxon>Bacillati</taxon>
        <taxon>Actinomycetota</taxon>
        <taxon>Actinomycetes</taxon>
        <taxon>Mycobacteriales</taxon>
        <taxon>Corynebacteriaceae</taxon>
        <taxon>Corynebacterium</taxon>
    </lineage>
</organism>
<evidence type="ECO:0000313" key="2">
    <source>
        <dbReference type="EMBL" id="MDR7353939.1"/>
    </source>
</evidence>